<reference evidence="2" key="1">
    <citation type="submission" date="2020-05" db="UniProtKB">
        <authorList>
            <consortium name="EnsemblMetazoa"/>
        </authorList>
    </citation>
    <scope>IDENTIFICATION</scope>
    <source>
        <strain evidence="2">USDA</strain>
    </source>
</reference>
<dbReference type="PROSITE" id="PS51257">
    <property type="entry name" value="PROKAR_LIPOPROTEIN"/>
    <property type="match status" value="1"/>
</dbReference>
<keyword evidence="1" id="KW-0732">Signal</keyword>
<dbReference type="AlphaFoldDB" id="A0A1I8PQD1"/>
<dbReference type="Proteomes" id="UP000095300">
    <property type="component" value="Unassembled WGS sequence"/>
</dbReference>
<name>A0A1I8PQD1_STOCA</name>
<evidence type="ECO:0000313" key="3">
    <source>
        <dbReference type="Proteomes" id="UP000095300"/>
    </source>
</evidence>
<dbReference type="Gene3D" id="1.10.238.20">
    <property type="entry name" value="Pheromone/general odorant binding protein domain"/>
    <property type="match status" value="1"/>
</dbReference>
<evidence type="ECO:0000256" key="1">
    <source>
        <dbReference type="SAM" id="SignalP"/>
    </source>
</evidence>
<dbReference type="VEuPathDB" id="VectorBase:SCAU010174"/>
<dbReference type="SUPFAM" id="SSF47565">
    <property type="entry name" value="Insect pheromone/odorant-binding proteins"/>
    <property type="match status" value="1"/>
</dbReference>
<feature type="chain" id="PRO_5009327159" description="Odorant binding protein" evidence="1">
    <location>
        <begin position="27"/>
        <end position="143"/>
    </location>
</feature>
<sequence length="143" mass="15865">MSVTIRQLGLGLLVLLGCLQLPMVSGLDTAALGKVAEVCVKESGISPEEKKVLLADEMEKIDEKDFSHNMRCFQLCFYKQLGIIDANGDPIVEPFIKFMESRFTDKKDKVKPAIAKCRAITDADPCEHVFKFEVCMAHAIEGN</sequence>
<dbReference type="SMART" id="SM00708">
    <property type="entry name" value="PhBP"/>
    <property type="match status" value="1"/>
</dbReference>
<dbReference type="KEGG" id="scac:106088809"/>
<evidence type="ECO:0008006" key="4">
    <source>
        <dbReference type="Google" id="ProtNLM"/>
    </source>
</evidence>
<dbReference type="InterPro" id="IPR006170">
    <property type="entry name" value="PBP/GOBP"/>
</dbReference>
<keyword evidence="3" id="KW-1185">Reference proteome</keyword>
<gene>
    <name evidence="2" type="primary">106088809</name>
</gene>
<dbReference type="OrthoDB" id="7665616at2759"/>
<dbReference type="EnsemblMetazoa" id="SCAU010174-RA">
    <property type="protein sequence ID" value="SCAU010174-PA"/>
    <property type="gene ID" value="SCAU010174"/>
</dbReference>
<dbReference type="GO" id="GO:0005549">
    <property type="term" value="F:odorant binding"/>
    <property type="evidence" value="ECO:0007669"/>
    <property type="project" value="InterPro"/>
</dbReference>
<dbReference type="Pfam" id="PF01395">
    <property type="entry name" value="PBP_GOBP"/>
    <property type="match status" value="1"/>
</dbReference>
<proteinExistence type="predicted"/>
<dbReference type="InterPro" id="IPR036728">
    <property type="entry name" value="PBP_GOBP_sf"/>
</dbReference>
<dbReference type="CDD" id="cd23992">
    <property type="entry name" value="PBP_GOBP"/>
    <property type="match status" value="1"/>
</dbReference>
<accession>A0A1I8PQD1</accession>
<organism evidence="2 3">
    <name type="scientific">Stomoxys calcitrans</name>
    <name type="common">Stable fly</name>
    <name type="synonym">Conops calcitrans</name>
    <dbReference type="NCBI Taxonomy" id="35570"/>
    <lineage>
        <taxon>Eukaryota</taxon>
        <taxon>Metazoa</taxon>
        <taxon>Ecdysozoa</taxon>
        <taxon>Arthropoda</taxon>
        <taxon>Hexapoda</taxon>
        <taxon>Insecta</taxon>
        <taxon>Pterygota</taxon>
        <taxon>Neoptera</taxon>
        <taxon>Endopterygota</taxon>
        <taxon>Diptera</taxon>
        <taxon>Brachycera</taxon>
        <taxon>Muscomorpha</taxon>
        <taxon>Muscoidea</taxon>
        <taxon>Muscidae</taxon>
        <taxon>Stomoxys</taxon>
    </lineage>
</organism>
<protein>
    <recommendedName>
        <fullName evidence="4">Odorant binding protein</fullName>
    </recommendedName>
</protein>
<feature type="signal peptide" evidence="1">
    <location>
        <begin position="1"/>
        <end position="26"/>
    </location>
</feature>
<evidence type="ECO:0000313" key="2">
    <source>
        <dbReference type="EnsemblMetazoa" id="SCAU010174-PA"/>
    </source>
</evidence>